<dbReference type="AlphaFoldDB" id="A0AA96E1B1"/>
<keyword evidence="1" id="KW-0614">Plasmid</keyword>
<accession>A0AA96E1B1</accession>
<gene>
    <name evidence="1" type="ORF">RMQ66_11035</name>
</gene>
<evidence type="ECO:0000313" key="1">
    <source>
        <dbReference type="EMBL" id="WNL37333.1"/>
    </source>
</evidence>
<geneLocation type="plasmid" evidence="1">
    <name>p82_LEO_65</name>
</geneLocation>
<protein>
    <submittedName>
        <fullName evidence="1">Uncharacterized protein</fullName>
    </submittedName>
</protein>
<organism evidence="1">
    <name type="scientific">Arcobacter sp. AZ-2023</name>
    <dbReference type="NCBI Taxonomy" id="3074453"/>
    <lineage>
        <taxon>Bacteria</taxon>
        <taxon>Pseudomonadati</taxon>
        <taxon>Campylobacterota</taxon>
        <taxon>Epsilonproteobacteria</taxon>
        <taxon>Campylobacterales</taxon>
        <taxon>Arcobacteraceae</taxon>
        <taxon>Arcobacter</taxon>
    </lineage>
</organism>
<reference evidence="1" key="1">
    <citation type="submission" date="2023-09" db="EMBL/GenBank/DDBJ databases">
        <title>Arcobacter tbilisiensis sp. nov. isolated from chicken meat in Tbilisi, Georgia.</title>
        <authorList>
            <person name="Matthias R."/>
            <person name="Zautner A.E."/>
        </authorList>
    </citation>
    <scope>NUCLEOTIDE SEQUENCE</scope>
    <source>
        <strain evidence="1">LEO 65</strain>
        <plasmid evidence="1">p82_LEO_65</plasmid>
    </source>
</reference>
<sequence>MENIFWEYWAKFENIENNIHRFDTRVYLKQIQKPSNNDICLGAIVGKNPGSARGAISNELVQIDLQGDKLLPTVRNIFENAYKKCGKEIPENSYIQVLNLFYLCDADLNNAIKKYENSTSKIDECENKNFPFIWYVWGGENKKLSNMKDRFNKINSKKHFYFNSRNDTINENIPSNIDLARHTQGMDQGKVIDYISKILK</sequence>
<proteinExistence type="predicted"/>
<name>A0AA96E1B1_9BACT</name>
<dbReference type="EMBL" id="CP134843">
    <property type="protein sequence ID" value="WNL37333.1"/>
    <property type="molecule type" value="Genomic_DNA"/>
</dbReference>